<comment type="caution">
    <text evidence="2">The sequence shown here is derived from an EMBL/GenBank/DDBJ whole genome shotgun (WGS) entry which is preliminary data.</text>
</comment>
<organism evidence="2 3">
    <name type="scientific">Clonostachys solani</name>
    <dbReference type="NCBI Taxonomy" id="160281"/>
    <lineage>
        <taxon>Eukaryota</taxon>
        <taxon>Fungi</taxon>
        <taxon>Dikarya</taxon>
        <taxon>Ascomycota</taxon>
        <taxon>Pezizomycotina</taxon>
        <taxon>Sordariomycetes</taxon>
        <taxon>Hypocreomycetidae</taxon>
        <taxon>Hypocreales</taxon>
        <taxon>Bionectriaceae</taxon>
        <taxon>Clonostachys</taxon>
    </lineage>
</organism>
<evidence type="ECO:0000313" key="3">
    <source>
        <dbReference type="Proteomes" id="UP000775872"/>
    </source>
</evidence>
<reference evidence="3" key="1">
    <citation type="submission" date="2019-06" db="EMBL/GenBank/DDBJ databases">
        <authorList>
            <person name="Broberg M."/>
        </authorList>
    </citation>
    <scope>NUCLEOTIDE SEQUENCE [LARGE SCALE GENOMIC DNA]</scope>
</reference>
<evidence type="ECO:0000256" key="1">
    <source>
        <dbReference type="SAM" id="SignalP"/>
    </source>
</evidence>
<protein>
    <submittedName>
        <fullName evidence="2">Uncharacterized protein</fullName>
    </submittedName>
</protein>
<accession>A0A9P0EFY3</accession>
<dbReference type="EMBL" id="CABFOC020000035">
    <property type="protein sequence ID" value="CAH0048532.1"/>
    <property type="molecule type" value="Genomic_DNA"/>
</dbReference>
<dbReference type="Proteomes" id="UP000775872">
    <property type="component" value="Unassembled WGS sequence"/>
</dbReference>
<keyword evidence="3" id="KW-1185">Reference proteome</keyword>
<keyword evidence="1" id="KW-0732">Signal</keyword>
<evidence type="ECO:0000313" key="2">
    <source>
        <dbReference type="EMBL" id="CAH0048532.1"/>
    </source>
</evidence>
<sequence length="77" mass="8281">MIAKYPIILLACVASVLAAPSTGAGQVARDQTPAGADNILDERNAANDCRREGDHCKFNFECCSRHCGYTSGFKCTR</sequence>
<feature type="signal peptide" evidence="1">
    <location>
        <begin position="1"/>
        <end position="18"/>
    </location>
</feature>
<proteinExistence type="predicted"/>
<dbReference type="AlphaFoldDB" id="A0A9P0EFY3"/>
<dbReference type="OrthoDB" id="5119542at2759"/>
<feature type="chain" id="PRO_5040368426" evidence="1">
    <location>
        <begin position="19"/>
        <end position="77"/>
    </location>
</feature>
<gene>
    <name evidence="2" type="ORF">CSOL1703_00000478</name>
</gene>
<reference evidence="2 3" key="2">
    <citation type="submission" date="2021-10" db="EMBL/GenBank/DDBJ databases">
        <authorList>
            <person name="Piombo E."/>
        </authorList>
    </citation>
    <scope>NUCLEOTIDE SEQUENCE [LARGE SCALE GENOMIC DNA]</scope>
</reference>
<name>A0A9P0EFY3_9HYPO</name>